<evidence type="ECO:0000313" key="1">
    <source>
        <dbReference type="EMBL" id="NYF80764.1"/>
    </source>
</evidence>
<name>A0A7Y9PIY3_9BACT</name>
<dbReference type="EMBL" id="JACCCW010000002">
    <property type="protein sequence ID" value="NYF80764.1"/>
    <property type="molecule type" value="Genomic_DNA"/>
</dbReference>
<keyword evidence="2" id="KW-1185">Reference proteome</keyword>
<dbReference type="Proteomes" id="UP000589520">
    <property type="component" value="Unassembled WGS sequence"/>
</dbReference>
<keyword evidence="1" id="KW-0560">Oxidoreductase</keyword>
<organism evidence="1 2">
    <name type="scientific">Granulicella arctica</name>
    <dbReference type="NCBI Taxonomy" id="940613"/>
    <lineage>
        <taxon>Bacteria</taxon>
        <taxon>Pseudomonadati</taxon>
        <taxon>Acidobacteriota</taxon>
        <taxon>Terriglobia</taxon>
        <taxon>Terriglobales</taxon>
        <taxon>Acidobacteriaceae</taxon>
        <taxon>Granulicella</taxon>
    </lineage>
</organism>
<proteinExistence type="predicted"/>
<sequence>MDIFGFAGRQIEGFLDVAHFGFVHADTFGDPNNTLVPPYLPKSTGTGFEVEYRSSIAYRRGLRDMGLSRFFVA</sequence>
<protein>
    <submittedName>
        <fullName evidence="1">Phenylpropionate dioxygenase-like ring-hydroxylating dioxygenase large terminal subunit</fullName>
    </submittedName>
</protein>
<reference evidence="1 2" key="1">
    <citation type="submission" date="2020-07" db="EMBL/GenBank/DDBJ databases">
        <title>Genomic Encyclopedia of Type Strains, Phase IV (KMG-V): Genome sequencing to study the core and pangenomes of soil and plant-associated prokaryotes.</title>
        <authorList>
            <person name="Whitman W."/>
        </authorList>
    </citation>
    <scope>NUCLEOTIDE SEQUENCE [LARGE SCALE GENOMIC DNA]</scope>
    <source>
        <strain evidence="1 2">X4EP2</strain>
    </source>
</reference>
<dbReference type="SUPFAM" id="SSF55961">
    <property type="entry name" value="Bet v1-like"/>
    <property type="match status" value="1"/>
</dbReference>
<dbReference type="GO" id="GO:0051213">
    <property type="term" value="F:dioxygenase activity"/>
    <property type="evidence" value="ECO:0007669"/>
    <property type="project" value="UniProtKB-KW"/>
</dbReference>
<comment type="caution">
    <text evidence="1">The sequence shown here is derived from an EMBL/GenBank/DDBJ whole genome shotgun (WGS) entry which is preliminary data.</text>
</comment>
<accession>A0A7Y9PIY3</accession>
<dbReference type="Gene3D" id="3.90.380.10">
    <property type="entry name" value="Naphthalene 1,2-dioxygenase Alpha Subunit, Chain A, domain 1"/>
    <property type="match status" value="1"/>
</dbReference>
<evidence type="ECO:0000313" key="2">
    <source>
        <dbReference type="Proteomes" id="UP000589520"/>
    </source>
</evidence>
<dbReference type="AlphaFoldDB" id="A0A7Y9PIY3"/>
<gene>
    <name evidence="1" type="ORF">HDF17_003084</name>
</gene>
<keyword evidence="1" id="KW-0223">Dioxygenase</keyword>